<sequence length="40" mass="4730">MLNIITFFDSFFRVRSRLKSSHLLTKKIKSVGSHNLNYMV</sequence>
<reference evidence="1 2" key="1">
    <citation type="submission" date="2007-03" db="EMBL/GenBank/DDBJ databases">
        <authorList>
            <person name="Stal L."/>
            <person name="Ferriera S."/>
            <person name="Johnson J."/>
            <person name="Kravitz S."/>
            <person name="Beeson K."/>
            <person name="Sutton G."/>
            <person name="Rogers Y.-H."/>
            <person name="Friedman R."/>
            <person name="Frazier M."/>
            <person name="Venter J.C."/>
        </authorList>
    </citation>
    <scope>NUCLEOTIDE SEQUENCE [LARGE SCALE GENOMIC DNA]</scope>
    <source>
        <strain evidence="1 2">CCY0110</strain>
    </source>
</reference>
<proteinExistence type="predicted"/>
<comment type="caution">
    <text evidence="1">The sequence shown here is derived from an EMBL/GenBank/DDBJ whole genome shotgun (WGS) entry which is preliminary data.</text>
</comment>
<evidence type="ECO:0000313" key="2">
    <source>
        <dbReference type="Proteomes" id="UP000003781"/>
    </source>
</evidence>
<evidence type="ECO:0000313" key="1">
    <source>
        <dbReference type="EMBL" id="EAZ93834.1"/>
    </source>
</evidence>
<gene>
    <name evidence="1" type="ORF">CY0110_18602</name>
</gene>
<dbReference type="AlphaFoldDB" id="A3IJ52"/>
<dbReference type="EMBL" id="AAXW01000002">
    <property type="protein sequence ID" value="EAZ93834.1"/>
    <property type="molecule type" value="Genomic_DNA"/>
</dbReference>
<protein>
    <submittedName>
        <fullName evidence="1">Uncharacterized protein</fullName>
    </submittedName>
</protein>
<accession>A3IJ52</accession>
<dbReference type="Proteomes" id="UP000003781">
    <property type="component" value="Unassembled WGS sequence"/>
</dbReference>
<keyword evidence="2" id="KW-1185">Reference proteome</keyword>
<organism evidence="1 2">
    <name type="scientific">Crocosphaera chwakensis CCY0110</name>
    <dbReference type="NCBI Taxonomy" id="391612"/>
    <lineage>
        <taxon>Bacteria</taxon>
        <taxon>Bacillati</taxon>
        <taxon>Cyanobacteriota</taxon>
        <taxon>Cyanophyceae</taxon>
        <taxon>Oscillatoriophycideae</taxon>
        <taxon>Chroococcales</taxon>
        <taxon>Aphanothecaceae</taxon>
        <taxon>Crocosphaera</taxon>
        <taxon>Crocosphaera chwakensis</taxon>
    </lineage>
</organism>
<name>A3IJ52_9CHRO</name>